<protein>
    <submittedName>
        <fullName evidence="2">Helix-turn-helix transcriptional regulator</fullName>
    </submittedName>
    <submittedName>
        <fullName evidence="3">XRE family transcriptional regulator</fullName>
    </submittedName>
</protein>
<reference evidence="3 4" key="1">
    <citation type="submission" date="2018-08" db="EMBL/GenBank/DDBJ databases">
        <title>A genome reference for cultivated species of the human gut microbiota.</title>
        <authorList>
            <person name="Zou Y."/>
            <person name="Xue W."/>
            <person name="Luo G."/>
        </authorList>
    </citation>
    <scope>NUCLEOTIDE SEQUENCE [LARGE SCALE GENOMIC DNA]</scope>
    <source>
        <strain evidence="3 4">OM08-17AT</strain>
    </source>
</reference>
<keyword evidence="5" id="KW-1185">Reference proteome</keyword>
<evidence type="ECO:0000259" key="1">
    <source>
        <dbReference type="PROSITE" id="PS50943"/>
    </source>
</evidence>
<dbReference type="InterPro" id="IPR001387">
    <property type="entry name" value="Cro/C1-type_HTH"/>
</dbReference>
<dbReference type="SUPFAM" id="SSF47413">
    <property type="entry name" value="lambda repressor-like DNA-binding domains"/>
    <property type="match status" value="1"/>
</dbReference>
<reference evidence="2 5" key="2">
    <citation type="submission" date="2020-03" db="EMBL/GenBank/DDBJ databases">
        <title>Comparative genetics of Staphylococcus warneri persistents from caprine mastitis.</title>
        <authorList>
            <person name="Franca C.A."/>
            <person name="Rosa D.S."/>
            <person name="Silva A."/>
            <person name="Rodrigues D.L.N."/>
            <person name="Santos R.G."/>
            <person name="Castillo R.E.H."/>
            <person name="Moreira M.A.S."/>
            <person name="Lima M.C."/>
            <person name="Gouveia G.V."/>
            <person name="Gouveia J.J.S."/>
            <person name="Souza R.F.S."/>
            <person name="Bertram B."/>
            <person name="Azevedo V."/>
            <person name="Costa M."/>
        </authorList>
    </citation>
    <scope>NUCLEOTIDE SEQUENCE [LARGE SCALE GENOMIC DNA]</scope>
    <source>
        <strain evidence="2 5">Cap 9.2</strain>
    </source>
</reference>
<dbReference type="RefSeq" id="WP_081048871.1">
    <property type="nucleotide sequence ID" value="NZ_CABMFV010000001.1"/>
</dbReference>
<organism evidence="3 4">
    <name type="scientific">Staphylococcus warneri</name>
    <dbReference type="NCBI Taxonomy" id="1292"/>
    <lineage>
        <taxon>Bacteria</taxon>
        <taxon>Bacillati</taxon>
        <taxon>Bacillota</taxon>
        <taxon>Bacilli</taxon>
        <taxon>Bacillales</taxon>
        <taxon>Staphylococcaceae</taxon>
        <taxon>Staphylococcus</taxon>
    </lineage>
</organism>
<dbReference type="EMBL" id="JAANHJ010000001">
    <property type="protein sequence ID" value="MCG6225956.1"/>
    <property type="molecule type" value="Genomic_DNA"/>
</dbReference>
<name>A0A5F0TWN4_STAWA</name>
<evidence type="ECO:0000313" key="3">
    <source>
        <dbReference type="EMBL" id="RGM32467.1"/>
    </source>
</evidence>
<dbReference type="AlphaFoldDB" id="A0A5F0TWN4"/>
<evidence type="ECO:0000313" key="2">
    <source>
        <dbReference type="EMBL" id="MCG6225956.1"/>
    </source>
</evidence>
<sequence length="140" mass="16712">MRKEIRDLLNSNITSYEISKETGVSNSVISRLRNGEREIGKVTLETAEKLYEYEMDRIEMNKLTYVVDMHKQDKTLEIITKEGESFYLYEISPQWFDKKDYILELIKDEDLNLHFDGEEIEEPTQFDYTIQEVKDELNNL</sequence>
<dbReference type="Proteomes" id="UP000261016">
    <property type="component" value="Unassembled WGS sequence"/>
</dbReference>
<dbReference type="CDD" id="cd00093">
    <property type="entry name" value="HTH_XRE"/>
    <property type="match status" value="1"/>
</dbReference>
<dbReference type="Pfam" id="PF01381">
    <property type="entry name" value="HTH_3"/>
    <property type="match status" value="1"/>
</dbReference>
<proteinExistence type="predicted"/>
<dbReference type="EMBL" id="QSTD01000001">
    <property type="protein sequence ID" value="RGM32467.1"/>
    <property type="molecule type" value="Genomic_DNA"/>
</dbReference>
<feature type="domain" description="HTH cro/C1-type" evidence="1">
    <location>
        <begin position="3"/>
        <end position="58"/>
    </location>
</feature>
<gene>
    <name evidence="3" type="ORF">DXC19_02920</name>
    <name evidence="2" type="ORF">G8J23_08165</name>
</gene>
<accession>A0A5F0TWN4</accession>
<evidence type="ECO:0000313" key="4">
    <source>
        <dbReference type="Proteomes" id="UP000261016"/>
    </source>
</evidence>
<dbReference type="PROSITE" id="PS50943">
    <property type="entry name" value="HTH_CROC1"/>
    <property type="match status" value="1"/>
</dbReference>
<dbReference type="InterPro" id="IPR010982">
    <property type="entry name" value="Lambda_DNA-bd_dom_sf"/>
</dbReference>
<evidence type="ECO:0000313" key="5">
    <source>
        <dbReference type="Proteomes" id="UP000814367"/>
    </source>
</evidence>
<dbReference type="GO" id="GO:0003677">
    <property type="term" value="F:DNA binding"/>
    <property type="evidence" value="ECO:0007669"/>
    <property type="project" value="InterPro"/>
</dbReference>
<comment type="caution">
    <text evidence="3">The sequence shown here is derived from an EMBL/GenBank/DDBJ whole genome shotgun (WGS) entry which is preliminary data.</text>
</comment>
<dbReference type="Proteomes" id="UP000814367">
    <property type="component" value="Unassembled WGS sequence"/>
</dbReference>